<dbReference type="InterPro" id="IPR050131">
    <property type="entry name" value="Peptidase_S8_subtilisin-like"/>
</dbReference>
<evidence type="ECO:0000256" key="8">
    <source>
        <dbReference type="SAM" id="SignalP"/>
    </source>
</evidence>
<dbReference type="SMART" id="SM00270">
    <property type="entry name" value="ChtBD1"/>
    <property type="match status" value="1"/>
</dbReference>
<keyword evidence="4 7" id="KW-0378">Hydrolase</keyword>
<keyword evidence="5 7" id="KW-0720">Serine protease</keyword>
<feature type="domain" description="Chitin-binding type-1" evidence="9">
    <location>
        <begin position="632"/>
        <end position="673"/>
    </location>
</feature>
<dbReference type="PROSITE" id="PS00026">
    <property type="entry name" value="CHIT_BIND_I_1"/>
    <property type="match status" value="1"/>
</dbReference>
<dbReference type="SUPFAM" id="SSF57016">
    <property type="entry name" value="Plant lectins/antimicrobial peptides"/>
    <property type="match status" value="1"/>
</dbReference>
<accession>A0A1Y2EUW2</accession>
<evidence type="ECO:0000256" key="1">
    <source>
        <dbReference type="ARBA" id="ARBA00011073"/>
    </source>
</evidence>
<dbReference type="PROSITE" id="PS50941">
    <property type="entry name" value="CHIT_BIND_I_2"/>
    <property type="match status" value="1"/>
</dbReference>
<keyword evidence="11" id="KW-1185">Reference proteome</keyword>
<dbReference type="EMBL" id="MCOG01000027">
    <property type="protein sequence ID" value="ORY74946.1"/>
    <property type="molecule type" value="Genomic_DNA"/>
</dbReference>
<feature type="active site" description="Charge relay system" evidence="7">
    <location>
        <position position="334"/>
    </location>
</feature>
<keyword evidence="3 7" id="KW-0645">Protease</keyword>
<dbReference type="STRING" id="1754190.A0A1Y2EUW2"/>
<dbReference type="GO" id="GO:0004252">
    <property type="term" value="F:serine-type endopeptidase activity"/>
    <property type="evidence" value="ECO:0007669"/>
    <property type="project" value="UniProtKB-UniRule"/>
</dbReference>
<comment type="similarity">
    <text evidence="1 7">Belongs to the peptidase S8 family.</text>
</comment>
<gene>
    <name evidence="10" type="ORF">LY90DRAFT_699163</name>
</gene>
<dbReference type="PRINTS" id="PR00723">
    <property type="entry name" value="SUBTILISIN"/>
</dbReference>
<dbReference type="OrthoDB" id="206201at2759"/>
<feature type="active site" description="Charge relay system" evidence="7">
    <location>
        <position position="513"/>
    </location>
</feature>
<dbReference type="AlphaFoldDB" id="A0A1Y2EUW2"/>
<dbReference type="PANTHER" id="PTHR43806">
    <property type="entry name" value="PEPTIDASE S8"/>
    <property type="match status" value="1"/>
</dbReference>
<keyword evidence="6" id="KW-1015">Disulfide bond</keyword>
<evidence type="ECO:0000259" key="9">
    <source>
        <dbReference type="PROSITE" id="PS50941"/>
    </source>
</evidence>
<evidence type="ECO:0000256" key="2">
    <source>
        <dbReference type="ARBA" id="ARBA00022669"/>
    </source>
</evidence>
<dbReference type="InterPro" id="IPR015500">
    <property type="entry name" value="Peptidase_S8_subtilisin-rel"/>
</dbReference>
<evidence type="ECO:0000256" key="3">
    <source>
        <dbReference type="ARBA" id="ARBA00022670"/>
    </source>
</evidence>
<evidence type="ECO:0000313" key="10">
    <source>
        <dbReference type="EMBL" id="ORY74946.1"/>
    </source>
</evidence>
<comment type="caution">
    <text evidence="10">The sequence shown here is derived from an EMBL/GenBank/DDBJ whole genome shotgun (WGS) entry which is preliminary data.</text>
</comment>
<dbReference type="InterPro" id="IPR001002">
    <property type="entry name" value="Chitin-bd_1"/>
</dbReference>
<evidence type="ECO:0000256" key="7">
    <source>
        <dbReference type="PROSITE-ProRule" id="PRU01240"/>
    </source>
</evidence>
<evidence type="ECO:0000313" key="11">
    <source>
        <dbReference type="Proteomes" id="UP000193920"/>
    </source>
</evidence>
<dbReference type="GO" id="GO:0008061">
    <property type="term" value="F:chitin binding"/>
    <property type="evidence" value="ECO:0007669"/>
    <property type="project" value="UniProtKB-UniRule"/>
</dbReference>
<dbReference type="Proteomes" id="UP000193920">
    <property type="component" value="Unassembled WGS sequence"/>
</dbReference>
<dbReference type="PANTHER" id="PTHR43806:SF11">
    <property type="entry name" value="CEREVISIN-RELATED"/>
    <property type="match status" value="1"/>
</dbReference>
<evidence type="ECO:0000256" key="6">
    <source>
        <dbReference type="PROSITE-ProRule" id="PRU00261"/>
    </source>
</evidence>
<dbReference type="Pfam" id="PF00082">
    <property type="entry name" value="Peptidase_S8"/>
    <property type="match status" value="1"/>
</dbReference>
<feature type="chain" id="PRO_5012214903" evidence="8">
    <location>
        <begin position="20"/>
        <end position="673"/>
    </location>
</feature>
<reference evidence="10 11" key="1">
    <citation type="submission" date="2016-08" db="EMBL/GenBank/DDBJ databases">
        <title>A Parts List for Fungal Cellulosomes Revealed by Comparative Genomics.</title>
        <authorList>
            <consortium name="DOE Joint Genome Institute"/>
            <person name="Haitjema C.H."/>
            <person name="Gilmore S.P."/>
            <person name="Henske J.K."/>
            <person name="Solomon K.V."/>
            <person name="De Groot R."/>
            <person name="Kuo A."/>
            <person name="Mondo S.J."/>
            <person name="Salamov A.A."/>
            <person name="Labutti K."/>
            <person name="Zhao Z."/>
            <person name="Chiniquy J."/>
            <person name="Barry K."/>
            <person name="Brewer H.M."/>
            <person name="Purvine S.O."/>
            <person name="Wright A.T."/>
            <person name="Boxma B."/>
            <person name="Van Alen T."/>
            <person name="Hackstein J.H."/>
            <person name="Baker S.E."/>
            <person name="Grigoriev I.V."/>
            <person name="O'Malley M.A."/>
        </authorList>
    </citation>
    <scope>NUCLEOTIDE SEQUENCE [LARGE SCALE GENOMIC DNA]</scope>
    <source>
        <strain evidence="10 11">G1</strain>
    </source>
</reference>
<dbReference type="InterPro" id="IPR000209">
    <property type="entry name" value="Peptidase_S8/S53_dom"/>
</dbReference>
<keyword evidence="8" id="KW-0732">Signal</keyword>
<dbReference type="SUPFAM" id="SSF52743">
    <property type="entry name" value="Subtilisin-like"/>
    <property type="match status" value="1"/>
</dbReference>
<evidence type="ECO:0000256" key="5">
    <source>
        <dbReference type="ARBA" id="ARBA00022825"/>
    </source>
</evidence>
<dbReference type="GO" id="GO:0006508">
    <property type="term" value="P:proteolysis"/>
    <property type="evidence" value="ECO:0007669"/>
    <property type="project" value="UniProtKB-KW"/>
</dbReference>
<evidence type="ECO:0000256" key="4">
    <source>
        <dbReference type="ARBA" id="ARBA00022801"/>
    </source>
</evidence>
<keyword evidence="2 6" id="KW-0147">Chitin-binding</keyword>
<dbReference type="CDD" id="cd11618">
    <property type="entry name" value="ChtBD1_1"/>
    <property type="match status" value="1"/>
</dbReference>
<dbReference type="PROSITE" id="PS00138">
    <property type="entry name" value="SUBTILASE_SER"/>
    <property type="match status" value="1"/>
</dbReference>
<name>A0A1Y2EUW2_9FUNG</name>
<sequence length="673" mass="74778">MKKLIYIFFILGIITSLYAYKVHASNSNIVKNSENIEIINRRIFESIETDEVSDYVESTEGIEFVEGAEVTESVEKNVDDVNSEDLSDNYYLIFVNNTSDEISTPSDQDQERQERQDSNDFIHSMVSEIHNLIIGNKNTYKDPSKLKEMDENTQMSKNRKKDGEVKYLLNYDDYSNYVYPISTVNERTVLYAYLSSDLVDTVKSLPNIIDCVPNRRFKFDSHYTESDILQETGWNKLKVRENADLHLSILSQGKYSEDLIGQYDTNYYYPGAAGQDIDVFIFDTGFNFRHQEFSNSDERTSKCAFGIQKGKIVSSSSSTVCNTADLEKYNNVHHGEMVADVVGGKQHGVARKANLYGIIPEGLDYQDEANVIAGLQYIKDHLLRPNKAVFNFSFGEYYDINNDSIVITHWQSLINEITKMGAVFVTSAGNNGTPVIDKGKGIIKYPCAFDSMICVGGIDNSSGGSKNMHSYYYYRANASNYGHGVDLYAPAYVNIAYRDSYGRDREGFVGGTSFSSPIVAGVVATIMSDNRDIKFNTNTMIDYLSKIGERNAVKGLLGDGPNILVNNGKHTVYSLNGKYYGCGIYSGRKKCASSQCCSANGNCKSSSSSSCTSKEGCQINYGTCKKVTSTVEGRCGNGYGSCHSKYCCSASGYCGKTSEYCSVGCQSNFGICN</sequence>
<organism evidence="10 11">
    <name type="scientific">Neocallimastix californiae</name>
    <dbReference type="NCBI Taxonomy" id="1754190"/>
    <lineage>
        <taxon>Eukaryota</taxon>
        <taxon>Fungi</taxon>
        <taxon>Fungi incertae sedis</taxon>
        <taxon>Chytridiomycota</taxon>
        <taxon>Chytridiomycota incertae sedis</taxon>
        <taxon>Neocallimastigomycetes</taxon>
        <taxon>Neocallimastigales</taxon>
        <taxon>Neocallimastigaceae</taxon>
        <taxon>Neocallimastix</taxon>
    </lineage>
</organism>
<dbReference type="InterPro" id="IPR023828">
    <property type="entry name" value="Peptidase_S8_Ser-AS"/>
</dbReference>
<dbReference type="Gene3D" id="3.40.50.200">
    <property type="entry name" value="Peptidase S8/S53 domain"/>
    <property type="match status" value="1"/>
</dbReference>
<comment type="caution">
    <text evidence="6">Lacks conserved residue(s) required for the propagation of feature annotation.</text>
</comment>
<feature type="disulfide bond" evidence="6">
    <location>
        <begin position="642"/>
        <end position="654"/>
    </location>
</feature>
<dbReference type="Gene3D" id="3.30.60.10">
    <property type="entry name" value="Endochitinase-like"/>
    <property type="match status" value="1"/>
</dbReference>
<protein>
    <submittedName>
        <fullName evidence="10">Subtilisin-like protein</fullName>
    </submittedName>
</protein>
<proteinExistence type="inferred from homology"/>
<feature type="disulfide bond" evidence="6">
    <location>
        <begin position="647"/>
        <end position="661"/>
    </location>
</feature>
<feature type="signal peptide" evidence="8">
    <location>
        <begin position="1"/>
        <end position="19"/>
    </location>
</feature>
<dbReference type="InterPro" id="IPR036861">
    <property type="entry name" value="Endochitinase-like_sf"/>
</dbReference>
<dbReference type="InterPro" id="IPR036852">
    <property type="entry name" value="Peptidase_S8/S53_dom_sf"/>
</dbReference>
<dbReference type="InterPro" id="IPR018371">
    <property type="entry name" value="Chitin-binding_1_CS"/>
</dbReference>
<dbReference type="PROSITE" id="PS51892">
    <property type="entry name" value="SUBTILASE"/>
    <property type="match status" value="1"/>
</dbReference>
<feature type="active site" description="Charge relay system" evidence="7">
    <location>
        <position position="283"/>
    </location>
</feature>